<dbReference type="GO" id="GO:0020037">
    <property type="term" value="F:heme binding"/>
    <property type="evidence" value="ECO:0007669"/>
    <property type="project" value="InterPro"/>
</dbReference>
<dbReference type="STRING" id="576137.A0A1L7XPL3"/>
<dbReference type="AlphaFoldDB" id="A0A1L7XPL3"/>
<accession>A0A1L7XPL3</accession>
<evidence type="ECO:0000256" key="3">
    <source>
        <dbReference type="ARBA" id="ARBA00022723"/>
    </source>
</evidence>
<dbReference type="EMBL" id="FJOG01000041">
    <property type="protein sequence ID" value="CZR66969.1"/>
    <property type="molecule type" value="Genomic_DNA"/>
</dbReference>
<dbReference type="InterPro" id="IPR036396">
    <property type="entry name" value="Cyt_P450_sf"/>
</dbReference>
<comment type="similarity">
    <text evidence="2">Belongs to the cytochrome P450 family.</text>
</comment>
<dbReference type="Pfam" id="PF00067">
    <property type="entry name" value="p450"/>
    <property type="match status" value="1"/>
</dbReference>
<evidence type="ECO:0000256" key="2">
    <source>
        <dbReference type="ARBA" id="ARBA00010617"/>
    </source>
</evidence>
<feature type="transmembrane region" description="Helical" evidence="8">
    <location>
        <begin position="32"/>
        <end position="53"/>
    </location>
</feature>
<dbReference type="Proteomes" id="UP000184330">
    <property type="component" value="Unassembled WGS sequence"/>
</dbReference>
<dbReference type="GO" id="GO:0016705">
    <property type="term" value="F:oxidoreductase activity, acting on paired donors, with incorporation or reduction of molecular oxygen"/>
    <property type="evidence" value="ECO:0007669"/>
    <property type="project" value="InterPro"/>
</dbReference>
<dbReference type="SUPFAM" id="SSF48264">
    <property type="entry name" value="Cytochrome P450"/>
    <property type="match status" value="1"/>
</dbReference>
<dbReference type="InterPro" id="IPR050121">
    <property type="entry name" value="Cytochrome_P450_monoxygenase"/>
</dbReference>
<keyword evidence="10" id="KW-1185">Reference proteome</keyword>
<evidence type="ECO:0000256" key="7">
    <source>
        <dbReference type="PIRSR" id="PIRSR602403-1"/>
    </source>
</evidence>
<dbReference type="PRINTS" id="PR00385">
    <property type="entry name" value="P450"/>
</dbReference>
<dbReference type="GO" id="GO:0032259">
    <property type="term" value="P:methylation"/>
    <property type="evidence" value="ECO:0007669"/>
    <property type="project" value="UniProtKB-KW"/>
</dbReference>
<keyword evidence="6" id="KW-0503">Monooxygenase</keyword>
<dbReference type="Gene3D" id="1.10.630.10">
    <property type="entry name" value="Cytochrome P450"/>
    <property type="match status" value="1"/>
</dbReference>
<dbReference type="GO" id="GO:0008168">
    <property type="term" value="F:methyltransferase activity"/>
    <property type="evidence" value="ECO:0007669"/>
    <property type="project" value="UniProtKB-KW"/>
</dbReference>
<keyword evidence="7" id="KW-0349">Heme</keyword>
<comment type="cofactor">
    <cofactor evidence="1 7">
        <name>heme</name>
        <dbReference type="ChEBI" id="CHEBI:30413"/>
    </cofactor>
</comment>
<dbReference type="PANTHER" id="PTHR24305">
    <property type="entry name" value="CYTOCHROME P450"/>
    <property type="match status" value="1"/>
</dbReference>
<feature type="transmembrane region" description="Helical" evidence="8">
    <location>
        <begin position="6"/>
        <end position="25"/>
    </location>
</feature>
<evidence type="ECO:0000256" key="5">
    <source>
        <dbReference type="ARBA" id="ARBA00023004"/>
    </source>
</evidence>
<dbReference type="OrthoDB" id="6692864at2759"/>
<evidence type="ECO:0000256" key="8">
    <source>
        <dbReference type="SAM" id="Phobius"/>
    </source>
</evidence>
<dbReference type="GO" id="GO:0004497">
    <property type="term" value="F:monooxygenase activity"/>
    <property type="evidence" value="ECO:0007669"/>
    <property type="project" value="UniProtKB-KW"/>
</dbReference>
<dbReference type="InterPro" id="IPR001128">
    <property type="entry name" value="Cyt_P450"/>
</dbReference>
<protein>
    <submittedName>
        <fullName evidence="9">Related to pisatin demethylase cytochrome P450</fullName>
    </submittedName>
</protein>
<evidence type="ECO:0000256" key="6">
    <source>
        <dbReference type="ARBA" id="ARBA00023033"/>
    </source>
</evidence>
<keyword evidence="4" id="KW-0560">Oxidoreductase</keyword>
<sequence length="541" mass="61467">MEELTLPVWLTTAVVSGVLVHQVIFKRFEVDTHPVVIAVSFFSAPSFLAYILRHYTVQYATSSTITAWLLVATFTSSVWMSMLLYRGFFHPLSKFPGPLPARFTKLWALTQAAKTHLKWYQVDAELHRKYGDFVRTGPRELSIIDPQAIPLILGFSSKTFKGPFYDSMEDSVSTTRDKIFHKQRRKVWDSSMKQLLTTYSPQLEEFTDTLLKRIKINLGKAITINELAVHYSFDVMTQLAYGQSEGFVDGSCSEAANKFLSGMKNGVDAIGLLNQVPWMLTLLTTFAGLGGPMKAYNDWSNQALEDRKKRGMKAPDLMEQLLQNTKQDRKGNSLLFAESRVIIGAGGDTTATALSEIFILLAHRPEYIKKIREEMDPIFATSKYSCQAVYPVLESVINETLRLYPPVLFGSPRVTPPQGLQIGDKWIPGDMVVYMPSWQLHHDARNFVDPDDFVPERWTSKPEMILNRSAFLPFLIGPNNCPGRPLAMMELRSVIARTLNEFDVSFPLRFEFEEVKFFRNVKDHFLAGVPKQDLVFTARKS</sequence>
<keyword evidence="5 7" id="KW-0408">Iron</keyword>
<keyword evidence="8" id="KW-0472">Membrane</keyword>
<evidence type="ECO:0000313" key="10">
    <source>
        <dbReference type="Proteomes" id="UP000184330"/>
    </source>
</evidence>
<keyword evidence="9" id="KW-0808">Transferase</keyword>
<dbReference type="PRINTS" id="PR00465">
    <property type="entry name" value="EP450IV"/>
</dbReference>
<proteinExistence type="inferred from homology"/>
<evidence type="ECO:0000313" key="9">
    <source>
        <dbReference type="EMBL" id="CZR66969.1"/>
    </source>
</evidence>
<reference evidence="9 10" key="1">
    <citation type="submission" date="2016-03" db="EMBL/GenBank/DDBJ databases">
        <authorList>
            <person name="Ploux O."/>
        </authorList>
    </citation>
    <scope>NUCLEOTIDE SEQUENCE [LARGE SCALE GENOMIC DNA]</scope>
    <source>
        <strain evidence="9 10">UAMH 11012</strain>
    </source>
</reference>
<keyword evidence="9" id="KW-0489">Methyltransferase</keyword>
<gene>
    <name evidence="9" type="ORF">PAC_16868</name>
</gene>
<keyword evidence="8" id="KW-0812">Transmembrane</keyword>
<dbReference type="PANTHER" id="PTHR24305:SF187">
    <property type="entry name" value="P450, PUTATIVE (EUROFUNG)-RELATED"/>
    <property type="match status" value="1"/>
</dbReference>
<dbReference type="GO" id="GO:0005506">
    <property type="term" value="F:iron ion binding"/>
    <property type="evidence" value="ECO:0007669"/>
    <property type="project" value="InterPro"/>
</dbReference>
<dbReference type="InterPro" id="IPR002403">
    <property type="entry name" value="Cyt_P450_E_grp-IV"/>
</dbReference>
<evidence type="ECO:0000256" key="1">
    <source>
        <dbReference type="ARBA" id="ARBA00001971"/>
    </source>
</evidence>
<keyword evidence="8" id="KW-1133">Transmembrane helix</keyword>
<organism evidence="9 10">
    <name type="scientific">Phialocephala subalpina</name>
    <dbReference type="NCBI Taxonomy" id="576137"/>
    <lineage>
        <taxon>Eukaryota</taxon>
        <taxon>Fungi</taxon>
        <taxon>Dikarya</taxon>
        <taxon>Ascomycota</taxon>
        <taxon>Pezizomycotina</taxon>
        <taxon>Leotiomycetes</taxon>
        <taxon>Helotiales</taxon>
        <taxon>Mollisiaceae</taxon>
        <taxon>Phialocephala</taxon>
        <taxon>Phialocephala fortinii species complex</taxon>
    </lineage>
</organism>
<evidence type="ECO:0000256" key="4">
    <source>
        <dbReference type="ARBA" id="ARBA00023002"/>
    </source>
</evidence>
<keyword evidence="3 7" id="KW-0479">Metal-binding</keyword>
<feature type="transmembrane region" description="Helical" evidence="8">
    <location>
        <begin position="65"/>
        <end position="85"/>
    </location>
</feature>
<feature type="binding site" description="axial binding residue" evidence="7">
    <location>
        <position position="481"/>
    </location>
    <ligand>
        <name>heme</name>
        <dbReference type="ChEBI" id="CHEBI:30413"/>
    </ligand>
    <ligandPart>
        <name>Fe</name>
        <dbReference type="ChEBI" id="CHEBI:18248"/>
    </ligandPart>
</feature>
<name>A0A1L7XPL3_9HELO</name>
<dbReference type="CDD" id="cd11061">
    <property type="entry name" value="CYP67-like"/>
    <property type="match status" value="1"/>
</dbReference>